<evidence type="ECO:0000256" key="1">
    <source>
        <dbReference type="SAM" id="MobiDB-lite"/>
    </source>
</evidence>
<feature type="region of interest" description="Disordered" evidence="1">
    <location>
        <begin position="1"/>
        <end position="23"/>
    </location>
</feature>
<keyword evidence="3" id="KW-1185">Reference proteome</keyword>
<gene>
    <name evidence="2" type="primary">Contig8661.g9239</name>
    <name evidence="2" type="ORF">STYLEM_7753</name>
</gene>
<proteinExistence type="predicted"/>
<evidence type="ECO:0000313" key="3">
    <source>
        <dbReference type="Proteomes" id="UP000039865"/>
    </source>
</evidence>
<dbReference type="EMBL" id="CCKQ01007410">
    <property type="protein sequence ID" value="CDW78769.1"/>
    <property type="molecule type" value="Genomic_DNA"/>
</dbReference>
<accession>A0A078A964</accession>
<protein>
    <submittedName>
        <fullName evidence="2">Uncharacterized protein</fullName>
    </submittedName>
</protein>
<sequence>MSNVNNEFNNTTPIEDPYQQHSKSFVQSRHKLNQSVVNPQSQSLNRSNTELSQSEDQYSWEGVLRFLEQRSKHIASGPQQINPSAIVLKNHDQSEKSLLYVTYHCCNQNFNQDKLSKLEETAIPEQTLQQEATSFTKLQTPESPLLSLVNPSIKEIRVNNYLKFSKQILHYRCLIRMNNQNENQKGYIQVSNTSMIQITTLTMKQKMMRMKMNPII</sequence>
<organism evidence="2 3">
    <name type="scientific">Stylonychia lemnae</name>
    <name type="common">Ciliate</name>
    <dbReference type="NCBI Taxonomy" id="5949"/>
    <lineage>
        <taxon>Eukaryota</taxon>
        <taxon>Sar</taxon>
        <taxon>Alveolata</taxon>
        <taxon>Ciliophora</taxon>
        <taxon>Intramacronucleata</taxon>
        <taxon>Spirotrichea</taxon>
        <taxon>Stichotrichia</taxon>
        <taxon>Sporadotrichida</taxon>
        <taxon>Oxytrichidae</taxon>
        <taxon>Stylonychinae</taxon>
        <taxon>Stylonychia</taxon>
    </lineage>
</organism>
<evidence type="ECO:0000313" key="2">
    <source>
        <dbReference type="EMBL" id="CDW78769.1"/>
    </source>
</evidence>
<dbReference type="InParanoid" id="A0A078A964"/>
<name>A0A078A964_STYLE</name>
<reference evidence="2 3" key="1">
    <citation type="submission" date="2014-06" db="EMBL/GenBank/DDBJ databases">
        <authorList>
            <person name="Swart Estienne"/>
        </authorList>
    </citation>
    <scope>NUCLEOTIDE SEQUENCE [LARGE SCALE GENOMIC DNA]</scope>
    <source>
        <strain evidence="2 3">130c</strain>
    </source>
</reference>
<dbReference type="AlphaFoldDB" id="A0A078A964"/>
<dbReference type="Proteomes" id="UP000039865">
    <property type="component" value="Unassembled WGS sequence"/>
</dbReference>